<reference evidence="3" key="1">
    <citation type="submission" date="2021-01" db="EMBL/GenBank/DDBJ databases">
        <authorList>
            <person name="Corre E."/>
            <person name="Pelletier E."/>
            <person name="Niang G."/>
            <person name="Scheremetjew M."/>
            <person name="Finn R."/>
            <person name="Kale V."/>
            <person name="Holt S."/>
            <person name="Cochrane G."/>
            <person name="Meng A."/>
            <person name="Brown T."/>
            <person name="Cohen L."/>
        </authorList>
    </citation>
    <scope>NUCLEOTIDE SEQUENCE</scope>
    <source>
        <strain evidence="3">Pbaha01</strain>
    </source>
</reference>
<protein>
    <recommendedName>
        <fullName evidence="2">C2 domain-containing protein</fullName>
    </recommendedName>
</protein>
<evidence type="ECO:0000259" key="2">
    <source>
        <dbReference type="PROSITE" id="PS50004"/>
    </source>
</evidence>
<proteinExistence type="predicted"/>
<feature type="region of interest" description="Disordered" evidence="1">
    <location>
        <begin position="399"/>
        <end position="426"/>
    </location>
</feature>
<dbReference type="Gene3D" id="1.10.238.10">
    <property type="entry name" value="EF-hand"/>
    <property type="match status" value="1"/>
</dbReference>
<dbReference type="EMBL" id="HBEG01025621">
    <property type="protein sequence ID" value="CAD8361836.1"/>
    <property type="molecule type" value="Transcribed_RNA"/>
</dbReference>
<dbReference type="Pfam" id="PF00168">
    <property type="entry name" value="C2"/>
    <property type="match status" value="1"/>
</dbReference>
<dbReference type="Gene3D" id="2.60.40.150">
    <property type="entry name" value="C2 domain"/>
    <property type="match status" value="1"/>
</dbReference>
<evidence type="ECO:0000256" key="1">
    <source>
        <dbReference type="SAM" id="MobiDB-lite"/>
    </source>
</evidence>
<dbReference type="PROSITE" id="PS50004">
    <property type="entry name" value="C2"/>
    <property type="match status" value="1"/>
</dbReference>
<gene>
    <name evidence="3" type="ORF">PBAH0796_LOCUS15580</name>
</gene>
<sequence length="426" mass="47099">MDSFQEVQQLNSLKFFEGQVLQLSKAWRQRDCPFTGYLKLDEVVSLLLDIPEPVGFAGGGGSRRHVLHQMRWMRLYSDKTVHYRDVVMLSAKRSCLWLRSDYEKNLGSVSFEASALEQWKNHFEAMPRATVHRMRRLSMGSVDSTFGPTDSMDSTAFFERRAAHMDSKYEILIGHVICGAYISAYADRKRRQWMLDSQGELGARRQALEEGRALVASQGRWTVGPKDAEPPAIVPTRDVQVAIVSARGLRNADGGYGTSDSYCRCNVLGKPQQWIQTEVISSTEPTWNHEAELLDVAEGEHLEFAVYDDDFGSKTHEVLGQAVLESAHFHPQGFDGELRLDNAGPGQEAFLSIRVAPAPGDAAGAAASDGIGLGGPYPSEQAAAKEPAQPNILVTQLLPPPESSAVQQLSPLPWPPTLPQLQPEKK</sequence>
<accession>A0A7S0FI35</accession>
<evidence type="ECO:0000313" key="3">
    <source>
        <dbReference type="EMBL" id="CAD8361836.1"/>
    </source>
</evidence>
<name>A0A7S0FI35_9DINO</name>
<dbReference type="SUPFAM" id="SSF49562">
    <property type="entry name" value="C2 domain (Calcium/lipid-binding domain, CaLB)"/>
    <property type="match status" value="1"/>
</dbReference>
<organism evidence="3">
    <name type="scientific">Pyrodinium bahamense</name>
    <dbReference type="NCBI Taxonomy" id="73915"/>
    <lineage>
        <taxon>Eukaryota</taxon>
        <taxon>Sar</taxon>
        <taxon>Alveolata</taxon>
        <taxon>Dinophyceae</taxon>
        <taxon>Gonyaulacales</taxon>
        <taxon>Pyrocystaceae</taxon>
        <taxon>Pyrodinium</taxon>
    </lineage>
</organism>
<dbReference type="InterPro" id="IPR000008">
    <property type="entry name" value="C2_dom"/>
</dbReference>
<dbReference type="SMART" id="SM00239">
    <property type="entry name" value="C2"/>
    <property type="match status" value="1"/>
</dbReference>
<dbReference type="CDD" id="cd00030">
    <property type="entry name" value="C2"/>
    <property type="match status" value="1"/>
</dbReference>
<dbReference type="InterPro" id="IPR035892">
    <property type="entry name" value="C2_domain_sf"/>
</dbReference>
<dbReference type="AlphaFoldDB" id="A0A7S0FI35"/>
<feature type="domain" description="C2" evidence="2">
    <location>
        <begin position="217"/>
        <end position="342"/>
    </location>
</feature>